<reference evidence="2 3" key="1">
    <citation type="journal article" date="2021" name="BMC Biol.">
        <title>Horizontally acquired antibacterial genes associated with adaptive radiation of ladybird beetles.</title>
        <authorList>
            <person name="Li H.S."/>
            <person name="Tang X.F."/>
            <person name="Huang Y.H."/>
            <person name="Xu Z.Y."/>
            <person name="Chen M.L."/>
            <person name="Du X.Y."/>
            <person name="Qiu B.Y."/>
            <person name="Chen P.T."/>
            <person name="Zhang W."/>
            <person name="Slipinski A."/>
            <person name="Escalona H.E."/>
            <person name="Waterhouse R.M."/>
            <person name="Zwick A."/>
            <person name="Pang H."/>
        </authorList>
    </citation>
    <scope>NUCLEOTIDE SEQUENCE [LARGE SCALE GENOMIC DNA]</scope>
    <source>
        <strain evidence="2">SYSU2018</strain>
    </source>
</reference>
<evidence type="ECO:0000313" key="3">
    <source>
        <dbReference type="Proteomes" id="UP001516400"/>
    </source>
</evidence>
<dbReference type="AlphaFoldDB" id="A0ABD2P4J2"/>
<organism evidence="2 3">
    <name type="scientific">Cryptolaemus montrouzieri</name>
    <dbReference type="NCBI Taxonomy" id="559131"/>
    <lineage>
        <taxon>Eukaryota</taxon>
        <taxon>Metazoa</taxon>
        <taxon>Ecdysozoa</taxon>
        <taxon>Arthropoda</taxon>
        <taxon>Hexapoda</taxon>
        <taxon>Insecta</taxon>
        <taxon>Pterygota</taxon>
        <taxon>Neoptera</taxon>
        <taxon>Endopterygota</taxon>
        <taxon>Coleoptera</taxon>
        <taxon>Polyphaga</taxon>
        <taxon>Cucujiformia</taxon>
        <taxon>Coccinelloidea</taxon>
        <taxon>Coccinellidae</taxon>
        <taxon>Scymninae</taxon>
        <taxon>Scymnini</taxon>
        <taxon>Cryptolaemus</taxon>
    </lineage>
</organism>
<feature type="compositionally biased region" description="Basic and acidic residues" evidence="1">
    <location>
        <begin position="57"/>
        <end position="69"/>
    </location>
</feature>
<name>A0ABD2P4J2_9CUCU</name>
<evidence type="ECO:0000256" key="1">
    <source>
        <dbReference type="SAM" id="MobiDB-lite"/>
    </source>
</evidence>
<dbReference type="EMBL" id="JABFTP020000185">
    <property type="protein sequence ID" value="KAL3285611.1"/>
    <property type="molecule type" value="Genomic_DNA"/>
</dbReference>
<protein>
    <submittedName>
        <fullName evidence="2">Uncharacterized protein</fullName>
    </submittedName>
</protein>
<feature type="region of interest" description="Disordered" evidence="1">
    <location>
        <begin position="92"/>
        <end position="113"/>
    </location>
</feature>
<keyword evidence="3" id="KW-1185">Reference proteome</keyword>
<gene>
    <name evidence="2" type="ORF">HHI36_000140</name>
</gene>
<accession>A0ABD2P4J2</accession>
<proteinExistence type="predicted"/>
<comment type="caution">
    <text evidence="2">The sequence shown here is derived from an EMBL/GenBank/DDBJ whole genome shotgun (WGS) entry which is preliminary data.</text>
</comment>
<dbReference type="Proteomes" id="UP001516400">
    <property type="component" value="Unassembled WGS sequence"/>
</dbReference>
<sequence length="145" mass="17069">MKILWSMQLIFVDGRNIFENRILNGVYQPTDEDQDLTEDNRISSNPPTKSEMMQAIREMESRNEDEKRQPRNNLVKNYRQGTFRKWKELGRDQEFGSEQGQMEKFRGPTSPKGLKELKMKNCLAKQKPSKSTYLVFEIFTPLDSS</sequence>
<evidence type="ECO:0000313" key="2">
    <source>
        <dbReference type="EMBL" id="KAL3285611.1"/>
    </source>
</evidence>
<feature type="region of interest" description="Disordered" evidence="1">
    <location>
        <begin position="29"/>
        <end position="77"/>
    </location>
</feature>